<reference evidence="3 4" key="1">
    <citation type="submission" date="2022-07" db="EMBL/GenBank/DDBJ databases">
        <title>Genome sequence of Terrisporobacter mayombei DSM6539.</title>
        <authorList>
            <person name="Boeer T."/>
            <person name="Bengelsdorf F.R."/>
            <person name="Daniel R."/>
            <person name="Poehlein A."/>
        </authorList>
    </citation>
    <scope>NUCLEOTIDE SEQUENCE [LARGE SCALE GENOMIC DNA]</scope>
    <source>
        <strain evidence="3 4">DSM 6539</strain>
    </source>
</reference>
<dbReference type="Gene3D" id="3.40.50.2000">
    <property type="entry name" value="Glycogen Phosphorylase B"/>
    <property type="match status" value="1"/>
</dbReference>
<sequence>MKVCFCSTFLNDEKEAILNSKIAPSVSTHNFNINLLNGLRKNLGSDLTIINTEKLASFPNYRKVLIKSTREINDKIGMYFNIGKINLPILKDIIEYFKLKNQLEKWIKFNNKDAMYICAYGRRLSHVLAINKMKKIYPEITTCMALADLSGNLACKTASYGRIKDQIANMLLDFQINQSKKFDSFVLLTKQMYEYLKLNNKPFTIIEGIYSTDLMNSNADINENTSEEKIIAYSGILSSQYNVDNLLDVFELIQDSNYQLWLFGDGDLKSKIAEKSKSDNRIKFFGYVDNKSLKEHLNKATVLINPRQNIGEYTKYSFPSKVIEYLTLKKPVIGYKLDGMPDEYDKYIFYPNDNTVESLKYEIEKVCNYNSDQLHEIGEVNYNFICEYKNSTVQTNKILSMFKNMEGEKL</sequence>
<keyword evidence="1" id="KW-0808">Transferase</keyword>
<dbReference type="Pfam" id="PF00534">
    <property type="entry name" value="Glycos_transf_1"/>
    <property type="match status" value="1"/>
</dbReference>
<dbReference type="InterPro" id="IPR001296">
    <property type="entry name" value="Glyco_trans_1"/>
</dbReference>
<accession>A0ABY9Q624</accession>
<keyword evidence="4" id="KW-1185">Reference proteome</keyword>
<proteinExistence type="predicted"/>
<dbReference type="SUPFAM" id="SSF53756">
    <property type="entry name" value="UDP-Glycosyltransferase/glycogen phosphorylase"/>
    <property type="match status" value="1"/>
</dbReference>
<dbReference type="EMBL" id="CP101637">
    <property type="protein sequence ID" value="WMT83452.1"/>
    <property type="molecule type" value="Genomic_DNA"/>
</dbReference>
<evidence type="ECO:0000259" key="2">
    <source>
        <dbReference type="Pfam" id="PF00534"/>
    </source>
</evidence>
<dbReference type="Proteomes" id="UP001235030">
    <property type="component" value="Chromosome"/>
</dbReference>
<name>A0ABY9Q624_9FIRM</name>
<feature type="domain" description="Glycosyl transferase family 1" evidence="2">
    <location>
        <begin position="222"/>
        <end position="370"/>
    </location>
</feature>
<dbReference type="PANTHER" id="PTHR46401">
    <property type="entry name" value="GLYCOSYLTRANSFERASE WBBK-RELATED"/>
    <property type="match status" value="1"/>
</dbReference>
<dbReference type="RefSeq" id="WP_228105993.1">
    <property type="nucleotide sequence ID" value="NZ_CP101637.1"/>
</dbReference>
<dbReference type="PANTHER" id="PTHR46401:SF2">
    <property type="entry name" value="GLYCOSYLTRANSFERASE WBBK-RELATED"/>
    <property type="match status" value="1"/>
</dbReference>
<evidence type="ECO:0000313" key="3">
    <source>
        <dbReference type="EMBL" id="WMT83452.1"/>
    </source>
</evidence>
<organism evidence="3 4">
    <name type="scientific">Terrisporobacter mayombei</name>
    <dbReference type="NCBI Taxonomy" id="1541"/>
    <lineage>
        <taxon>Bacteria</taxon>
        <taxon>Bacillati</taxon>
        <taxon>Bacillota</taxon>
        <taxon>Clostridia</taxon>
        <taxon>Peptostreptococcales</taxon>
        <taxon>Peptostreptococcaceae</taxon>
        <taxon>Terrisporobacter</taxon>
    </lineage>
</organism>
<evidence type="ECO:0000313" key="4">
    <source>
        <dbReference type="Proteomes" id="UP001235030"/>
    </source>
</evidence>
<protein>
    <recommendedName>
        <fullName evidence="2">Glycosyl transferase family 1 domain-containing protein</fullName>
    </recommendedName>
</protein>
<gene>
    <name evidence="3" type="ORF">TEMA_39680</name>
</gene>
<evidence type="ECO:0000256" key="1">
    <source>
        <dbReference type="ARBA" id="ARBA00022679"/>
    </source>
</evidence>